<dbReference type="EMBL" id="KN716632">
    <property type="protein sequence ID" value="KJH42732.1"/>
    <property type="molecule type" value="Genomic_DNA"/>
</dbReference>
<proteinExistence type="predicted"/>
<sequence>MRNELERRRRSVASFGGGRRVTTTDLMIRPLYATHRKAYARELKKNFKTWPLMIAEAAKDIEKSFKHRLLFVENVLRFGKMRDVVKEFCKQNKEWVKERLKITDIQNKLFLEGTSLNKLRPFKSPYHLASELHELPPSVGHSVFFCIARKNLTLVIGKEETVRKVTEKGTLPLTIHPTRYQYQPNAVTAYKNVSEFQEPLVISVHEAPRRAPSVNSLSGFSSESGASTATESPGEWQHNWKMQTMHRDLEHRLMDSSIQNPLQEKELGELGTSQRIAEEVDRRIGLLNRGSPRFETFCCGKCNESSKYSTKIYAENMIKLRRNKNAARQIQNDIKKIVMSINSLDVKITKNRLHMQVIDYVFNEMIKLTPTTSGDPYDGYVK</sequence>
<protein>
    <submittedName>
        <fullName evidence="2">Uncharacterized protein</fullName>
    </submittedName>
</protein>
<dbReference type="OrthoDB" id="5849700at2759"/>
<evidence type="ECO:0000313" key="2">
    <source>
        <dbReference type="EMBL" id="KJH42732.1"/>
    </source>
</evidence>
<feature type="region of interest" description="Disordered" evidence="1">
    <location>
        <begin position="214"/>
        <end position="234"/>
    </location>
</feature>
<reference evidence="3" key="2">
    <citation type="journal article" date="2016" name="Sci. Rep.">
        <title>Dictyocaulus viviparus genome, variome and transcriptome elucidate lungworm biology and support future intervention.</title>
        <authorList>
            <person name="McNulty S.N."/>
            <person name="Strube C."/>
            <person name="Rosa B.A."/>
            <person name="Martin J.C."/>
            <person name="Tyagi R."/>
            <person name="Choi Y.J."/>
            <person name="Wang Q."/>
            <person name="Hallsworth Pepin K."/>
            <person name="Zhang X."/>
            <person name="Ozersky P."/>
            <person name="Wilson R.K."/>
            <person name="Sternberg P.W."/>
            <person name="Gasser R.B."/>
            <person name="Mitreva M."/>
        </authorList>
    </citation>
    <scope>NUCLEOTIDE SEQUENCE [LARGE SCALE GENOMIC DNA]</scope>
    <source>
        <strain evidence="3">HannoverDv2000</strain>
    </source>
</reference>
<reference evidence="2 3" key="1">
    <citation type="submission" date="2013-11" db="EMBL/GenBank/DDBJ databases">
        <title>Draft genome of the bovine lungworm Dictyocaulus viviparus.</title>
        <authorList>
            <person name="Mitreva M."/>
        </authorList>
    </citation>
    <scope>NUCLEOTIDE SEQUENCE [LARGE SCALE GENOMIC DNA]</scope>
    <source>
        <strain evidence="2 3">HannoverDv2000</strain>
    </source>
</reference>
<dbReference type="Proteomes" id="UP000053766">
    <property type="component" value="Unassembled WGS sequence"/>
</dbReference>
<dbReference type="AlphaFoldDB" id="A0A0D8XGA3"/>
<name>A0A0D8XGA3_DICVI</name>
<feature type="compositionally biased region" description="Low complexity" evidence="1">
    <location>
        <begin position="216"/>
        <end position="232"/>
    </location>
</feature>
<gene>
    <name evidence="2" type="ORF">DICVIV_11271</name>
</gene>
<evidence type="ECO:0000256" key="1">
    <source>
        <dbReference type="SAM" id="MobiDB-lite"/>
    </source>
</evidence>
<evidence type="ECO:0000313" key="3">
    <source>
        <dbReference type="Proteomes" id="UP000053766"/>
    </source>
</evidence>
<organism evidence="2 3">
    <name type="scientific">Dictyocaulus viviparus</name>
    <name type="common">Bovine lungworm</name>
    <dbReference type="NCBI Taxonomy" id="29172"/>
    <lineage>
        <taxon>Eukaryota</taxon>
        <taxon>Metazoa</taxon>
        <taxon>Ecdysozoa</taxon>
        <taxon>Nematoda</taxon>
        <taxon>Chromadorea</taxon>
        <taxon>Rhabditida</taxon>
        <taxon>Rhabditina</taxon>
        <taxon>Rhabditomorpha</taxon>
        <taxon>Strongyloidea</taxon>
        <taxon>Metastrongylidae</taxon>
        <taxon>Dictyocaulus</taxon>
    </lineage>
</organism>
<keyword evidence="3" id="KW-1185">Reference proteome</keyword>
<accession>A0A0D8XGA3</accession>